<dbReference type="Gene3D" id="1.10.3730.20">
    <property type="match status" value="2"/>
</dbReference>
<dbReference type="InterPro" id="IPR000620">
    <property type="entry name" value="EamA_dom"/>
</dbReference>
<evidence type="ECO:0000259" key="2">
    <source>
        <dbReference type="Pfam" id="PF00892"/>
    </source>
</evidence>
<dbReference type="AlphaFoldDB" id="A0A4R6WUB9"/>
<evidence type="ECO:0000313" key="4">
    <source>
        <dbReference type="Proteomes" id="UP000295783"/>
    </source>
</evidence>
<keyword evidence="1" id="KW-0472">Membrane</keyword>
<dbReference type="Proteomes" id="UP000295783">
    <property type="component" value="Unassembled WGS sequence"/>
</dbReference>
<feature type="transmembrane region" description="Helical" evidence="1">
    <location>
        <begin position="221"/>
        <end position="241"/>
    </location>
</feature>
<name>A0A4R6WUB9_9PROT</name>
<feature type="domain" description="EamA" evidence="2">
    <location>
        <begin position="189"/>
        <end position="326"/>
    </location>
</feature>
<feature type="transmembrane region" description="Helical" evidence="1">
    <location>
        <begin position="130"/>
        <end position="150"/>
    </location>
</feature>
<reference evidence="3 4" key="1">
    <citation type="submission" date="2019-03" db="EMBL/GenBank/DDBJ databases">
        <title>Genomic Encyclopedia of Type Strains, Phase III (KMG-III): the genomes of soil and plant-associated and newly described type strains.</title>
        <authorList>
            <person name="Whitman W."/>
        </authorList>
    </citation>
    <scope>NUCLEOTIDE SEQUENCE [LARGE SCALE GENOMIC DNA]</scope>
    <source>
        <strain evidence="3 4">CGMCC 1.7660</strain>
    </source>
</reference>
<keyword evidence="4" id="KW-1185">Reference proteome</keyword>
<accession>A0A4R6WUB9</accession>
<feature type="transmembrane region" description="Helical" evidence="1">
    <location>
        <begin position="282"/>
        <end position="304"/>
    </location>
</feature>
<gene>
    <name evidence="3" type="ORF">A8950_1539</name>
</gene>
<organism evidence="3 4">
    <name type="scientific">Dongia mobilis</name>
    <dbReference type="NCBI Taxonomy" id="578943"/>
    <lineage>
        <taxon>Bacteria</taxon>
        <taxon>Pseudomonadati</taxon>
        <taxon>Pseudomonadota</taxon>
        <taxon>Alphaproteobacteria</taxon>
        <taxon>Rhodospirillales</taxon>
        <taxon>Dongiaceae</taxon>
        <taxon>Dongia</taxon>
    </lineage>
</organism>
<dbReference type="EMBL" id="SNYW01000007">
    <property type="protein sequence ID" value="TDQ83253.1"/>
    <property type="molecule type" value="Genomic_DNA"/>
</dbReference>
<dbReference type="InterPro" id="IPR037185">
    <property type="entry name" value="EmrE-like"/>
</dbReference>
<protein>
    <submittedName>
        <fullName evidence="3">Drug/metabolite transporter (DMT)-like permease</fullName>
    </submittedName>
</protein>
<feature type="transmembrane region" description="Helical" evidence="1">
    <location>
        <begin position="256"/>
        <end position="276"/>
    </location>
</feature>
<feature type="transmembrane region" description="Helical" evidence="1">
    <location>
        <begin position="102"/>
        <end position="123"/>
    </location>
</feature>
<feature type="transmembrane region" description="Helical" evidence="1">
    <location>
        <begin position="156"/>
        <end position="176"/>
    </location>
</feature>
<dbReference type="SUPFAM" id="SSF103481">
    <property type="entry name" value="Multidrug resistance efflux transporter EmrE"/>
    <property type="match status" value="2"/>
</dbReference>
<proteinExistence type="predicted"/>
<feature type="transmembrane region" description="Helical" evidence="1">
    <location>
        <begin position="46"/>
        <end position="66"/>
    </location>
</feature>
<evidence type="ECO:0000313" key="3">
    <source>
        <dbReference type="EMBL" id="TDQ83253.1"/>
    </source>
</evidence>
<dbReference type="Pfam" id="PF00892">
    <property type="entry name" value="EamA"/>
    <property type="match status" value="2"/>
</dbReference>
<feature type="transmembrane region" description="Helical" evidence="1">
    <location>
        <begin position="73"/>
        <end position="96"/>
    </location>
</feature>
<dbReference type="GO" id="GO:0016020">
    <property type="term" value="C:membrane"/>
    <property type="evidence" value="ECO:0007669"/>
    <property type="project" value="InterPro"/>
</dbReference>
<keyword evidence="1" id="KW-1133">Transmembrane helix</keyword>
<comment type="caution">
    <text evidence="3">The sequence shown here is derived from an EMBL/GenBank/DDBJ whole genome shotgun (WGS) entry which is preliminary data.</text>
</comment>
<evidence type="ECO:0000256" key="1">
    <source>
        <dbReference type="SAM" id="Phobius"/>
    </source>
</evidence>
<feature type="domain" description="EamA" evidence="2">
    <location>
        <begin position="49"/>
        <end position="173"/>
    </location>
</feature>
<keyword evidence="1" id="KW-0812">Transmembrane</keyword>
<feature type="transmembrane region" description="Helical" evidence="1">
    <location>
        <begin position="188"/>
        <end position="209"/>
    </location>
</feature>
<sequence>MERRRPRSDVAGRNLCGFADVAIETSNWVGAGACGMVPAAMSDLSLTMTLLVLLAAVMHAGWNVMVKIGNDTLLNMGLTMGLAGVIALPFLFVTAIPDPASWPYLLGSLLTHLGYYLFLVLAYRHGELSLVYPIARGSAPLLVAVSAWLLPPHEVLAGWQIAGVAAISFGILSLAAEKPLTGAHKWEPIVFGLLTGLCIMGYTLCDGLGIRHAGPAEAQQFGYIAWLFALDAPLLVAYCLWRRGIGPAMRYWGRGWKLGLAGGTLSAGAYGIAIFAMKSGAFAHVSALRETSVIFAALMSAYLLKERFRARRYASVSLVALGAVLLH</sequence>